<accession>A0A511XLN5</accession>
<evidence type="ECO:0000313" key="5">
    <source>
        <dbReference type="EMBL" id="GEN63867.1"/>
    </source>
</evidence>
<feature type="compositionally biased region" description="Polar residues" evidence="2">
    <location>
        <begin position="228"/>
        <end position="237"/>
    </location>
</feature>
<reference evidence="5 6" key="1">
    <citation type="submission" date="2019-07" db="EMBL/GenBank/DDBJ databases">
        <title>Whole genome shotgun sequence of Acetobacter oeni NBRC 105207.</title>
        <authorList>
            <person name="Hosoyama A."/>
            <person name="Uohara A."/>
            <person name="Ohji S."/>
            <person name="Ichikawa N."/>
        </authorList>
    </citation>
    <scope>NUCLEOTIDE SEQUENCE [LARGE SCALE GENOMIC DNA]</scope>
    <source>
        <strain evidence="5 6">NBRC 105207</strain>
    </source>
</reference>
<evidence type="ECO:0000256" key="2">
    <source>
        <dbReference type="SAM" id="MobiDB-lite"/>
    </source>
</evidence>
<feature type="region of interest" description="Disordered" evidence="2">
    <location>
        <begin position="223"/>
        <end position="246"/>
    </location>
</feature>
<evidence type="ECO:0000259" key="4">
    <source>
        <dbReference type="Pfam" id="PF01464"/>
    </source>
</evidence>
<evidence type="ECO:0000256" key="3">
    <source>
        <dbReference type="SAM" id="SignalP"/>
    </source>
</evidence>
<feature type="signal peptide" evidence="3">
    <location>
        <begin position="1"/>
        <end position="22"/>
    </location>
</feature>
<dbReference type="SUPFAM" id="SSF53955">
    <property type="entry name" value="Lysozyme-like"/>
    <property type="match status" value="1"/>
</dbReference>
<dbReference type="EMBL" id="BJYG01000027">
    <property type="protein sequence ID" value="GEN63867.1"/>
    <property type="molecule type" value="Genomic_DNA"/>
</dbReference>
<dbReference type="RefSeq" id="WP_146889214.1">
    <property type="nucleotide sequence ID" value="NZ_BJYG01000027.1"/>
</dbReference>
<sequence>MRRVLSFLFMVAACPVVSRASAFPLIAMPDAATAPAGTAAASPASPALPAAPVSPFPLQRGFLSPGDTGLCTQAALAAEHSTHIPDQFLVAMGRVESGRHLPDGELVAWPWTVNAQGKGYVYDTKQQAIEAVRDFQSRGIRSIDVGCLQVNLQQHADAFPSLEAAFDPMTNARFAARFLVDLFGRTGSWPRAAAAYHSFTPDIGTAYQWKVLESWAAPADGFTGHGGTSASRPSGHSTPFAHGPQPVVAYSTQAGALASARAMSGAKSSGGGGAAQPSSSESTIHPGVHGYNPPPSRPTTAGGSGRTLASYRASPIHMLRQAMNNPARF</sequence>
<feature type="region of interest" description="Disordered" evidence="2">
    <location>
        <begin position="261"/>
        <end position="307"/>
    </location>
</feature>
<feature type="chain" id="PRO_5021956564" description="Transglycosylase SLT domain-containing protein" evidence="3">
    <location>
        <begin position="23"/>
        <end position="329"/>
    </location>
</feature>
<protein>
    <recommendedName>
        <fullName evidence="4">Transglycosylase SLT domain-containing protein</fullName>
    </recommendedName>
</protein>
<dbReference type="Proteomes" id="UP000321746">
    <property type="component" value="Unassembled WGS sequence"/>
</dbReference>
<comment type="caution">
    <text evidence="5">The sequence shown here is derived from an EMBL/GenBank/DDBJ whole genome shotgun (WGS) entry which is preliminary data.</text>
</comment>
<dbReference type="OrthoDB" id="5945995at2"/>
<dbReference type="InterPro" id="IPR023346">
    <property type="entry name" value="Lysozyme-like_dom_sf"/>
</dbReference>
<evidence type="ECO:0000256" key="1">
    <source>
        <dbReference type="ARBA" id="ARBA00009387"/>
    </source>
</evidence>
<keyword evidence="6" id="KW-1185">Reference proteome</keyword>
<dbReference type="AlphaFoldDB" id="A0A511XLN5"/>
<proteinExistence type="inferred from homology"/>
<name>A0A511XLN5_9PROT</name>
<comment type="similarity">
    <text evidence="1">Belongs to the virb1 family.</text>
</comment>
<evidence type="ECO:0000313" key="6">
    <source>
        <dbReference type="Proteomes" id="UP000321746"/>
    </source>
</evidence>
<feature type="domain" description="Transglycosylase SLT" evidence="4">
    <location>
        <begin position="142"/>
        <end position="198"/>
    </location>
</feature>
<keyword evidence="3" id="KW-0732">Signal</keyword>
<gene>
    <name evidence="5" type="ORF">AOE01nite_20910</name>
</gene>
<dbReference type="Pfam" id="PF01464">
    <property type="entry name" value="SLT"/>
    <property type="match status" value="1"/>
</dbReference>
<dbReference type="InterPro" id="IPR008258">
    <property type="entry name" value="Transglycosylase_SLT_dom_1"/>
</dbReference>
<organism evidence="5 6">
    <name type="scientific">Acetobacter oeni</name>
    <dbReference type="NCBI Taxonomy" id="304077"/>
    <lineage>
        <taxon>Bacteria</taxon>
        <taxon>Pseudomonadati</taxon>
        <taxon>Pseudomonadota</taxon>
        <taxon>Alphaproteobacteria</taxon>
        <taxon>Acetobacterales</taxon>
        <taxon>Acetobacteraceae</taxon>
        <taxon>Acetobacter</taxon>
    </lineage>
</organism>